<dbReference type="AlphaFoldDB" id="A0A445MYK7"/>
<accession>A0A445MYK7</accession>
<gene>
    <name evidence="1" type="ORF">PITCH_A240029</name>
</gene>
<organism evidence="1">
    <name type="scientific">uncultured Desulfobacterium sp</name>
    <dbReference type="NCBI Taxonomy" id="201089"/>
    <lineage>
        <taxon>Bacteria</taxon>
        <taxon>Pseudomonadati</taxon>
        <taxon>Thermodesulfobacteriota</taxon>
        <taxon>Desulfobacteria</taxon>
        <taxon>Desulfobacterales</taxon>
        <taxon>Desulfobacteriaceae</taxon>
        <taxon>Desulfobacterium</taxon>
        <taxon>environmental samples</taxon>
    </lineage>
</organism>
<name>A0A445MYK7_9BACT</name>
<reference evidence="1" key="1">
    <citation type="submission" date="2018-01" db="EMBL/GenBank/DDBJ databases">
        <authorList>
            <person name="Regsiter A."/>
            <person name="William W."/>
        </authorList>
    </citation>
    <scope>NUCLEOTIDE SEQUENCE</scope>
    <source>
        <strain evidence="1">TRIP AH-1</strain>
    </source>
</reference>
<protein>
    <submittedName>
        <fullName evidence="1">Uncharacterized protein</fullName>
    </submittedName>
</protein>
<evidence type="ECO:0000313" key="1">
    <source>
        <dbReference type="EMBL" id="SPD74558.1"/>
    </source>
</evidence>
<dbReference type="EMBL" id="OJIN01000157">
    <property type="protein sequence ID" value="SPD74558.1"/>
    <property type="molecule type" value="Genomic_DNA"/>
</dbReference>
<sequence length="301" mass="34451">MEEEVIGLIEKRGPLTGAEILEATGVDSLILWRTCMLSQSLIVRHIGTRYLRLDRAVDGFARMSPSILREFLTYSIVGFNDDIDPLEQKARELISHIEKVSKAKMELAYRIVSGLIGGLGSEWALKDEICFIIAGDIVFNMAHDVPRPERSTGRLVTGSDMDIVVVVSNEFPDDLMKRLDDEIYREKYSLLMAPHVKEEIDYIVKRLSRIREQVRFDSFKHMVACKILDEGTLLYGSEDLFTSIKSMLRESGVTDKLNILEKKARTSRNESEQYLLFQDPVKIKDEGLSLFYPTEESEEFE</sequence>
<proteinExistence type="predicted"/>